<sequence>MNSVSVSNYETISSTSTPFLLSPPLAMLLLRLWVVAATIVSATNPLRCCHCSHNDHLLLYLHWRTAIAAITIAAVAEVTIDRSLDFLSSLLLPLVATLPLKPENNSPAAFRMVKIILPGSKKRPEPPEVLEGPHQKKQKMDNSVKIECRKILKTLMTHKFGPVFNQPVDPVELGIPDYFTIISHPMDFGTISKKLEDNTYSFAEAFAADIRLTFSNAMRYNPPGNVVHLMAKELNNLFDRSWKSLEAKLIKLSKTVPKQGKLKKNVLDTSKKVNSLPAKTLESKTVKKPVVSVGLKVKKTEVTSNATTCSEVKPSISCEEKMRLKKELMVALRGDLSGPLRGFLRRYGLISSNKEKIESVFSLFGDDTLLELKRVMKGCFSTNMEKGDNDHVKTQRTKETMERQKLEVKSNIESRIRAARAAKEALLESAKSDLQMRRDRERERVEKMKRTVIMDDNLAVLMELEKLCQYSGIKNPLEKIGLRLKEEHYYGYEYIDDDDGVISDELEDGEIF</sequence>
<reference evidence="2" key="1">
    <citation type="journal article" date="2022" name="Mol. Ecol. Resour.">
        <title>The genomes of chicory, endive, great burdock and yacon provide insights into Asteraceae palaeo-polyploidization history and plant inulin production.</title>
        <authorList>
            <person name="Fan W."/>
            <person name="Wang S."/>
            <person name="Wang H."/>
            <person name="Wang A."/>
            <person name="Jiang F."/>
            <person name="Liu H."/>
            <person name="Zhao H."/>
            <person name="Xu D."/>
            <person name="Zhang Y."/>
        </authorList>
    </citation>
    <scope>NUCLEOTIDE SEQUENCE [LARGE SCALE GENOMIC DNA]</scope>
    <source>
        <strain evidence="2">cv. Yunnan</strain>
    </source>
</reference>
<evidence type="ECO:0000313" key="1">
    <source>
        <dbReference type="EMBL" id="KAI3741606.1"/>
    </source>
</evidence>
<comment type="caution">
    <text evidence="1">The sequence shown here is derived from an EMBL/GenBank/DDBJ whole genome shotgun (WGS) entry which is preliminary data.</text>
</comment>
<name>A0ACB9D554_9ASTR</name>
<proteinExistence type="predicted"/>
<accession>A0ACB9D554</accession>
<keyword evidence="2" id="KW-1185">Reference proteome</keyword>
<reference evidence="1 2" key="2">
    <citation type="journal article" date="2022" name="Mol. Ecol. Resour.">
        <title>The genomes of chicory, endive, great burdock and yacon provide insights into Asteraceae paleo-polyploidization history and plant inulin production.</title>
        <authorList>
            <person name="Fan W."/>
            <person name="Wang S."/>
            <person name="Wang H."/>
            <person name="Wang A."/>
            <person name="Jiang F."/>
            <person name="Liu H."/>
            <person name="Zhao H."/>
            <person name="Xu D."/>
            <person name="Zhang Y."/>
        </authorList>
    </citation>
    <scope>NUCLEOTIDE SEQUENCE [LARGE SCALE GENOMIC DNA]</scope>
    <source>
        <strain evidence="2">cv. Yunnan</strain>
        <tissue evidence="1">Leaves</tissue>
    </source>
</reference>
<gene>
    <name evidence="1" type="ORF">L1987_59280</name>
</gene>
<protein>
    <submittedName>
        <fullName evidence="1">Uncharacterized protein</fullName>
    </submittedName>
</protein>
<evidence type="ECO:0000313" key="2">
    <source>
        <dbReference type="Proteomes" id="UP001056120"/>
    </source>
</evidence>
<dbReference type="EMBL" id="CM042037">
    <property type="protein sequence ID" value="KAI3741606.1"/>
    <property type="molecule type" value="Genomic_DNA"/>
</dbReference>
<dbReference type="Proteomes" id="UP001056120">
    <property type="component" value="Linkage Group LG20"/>
</dbReference>
<organism evidence="1 2">
    <name type="scientific">Smallanthus sonchifolius</name>
    <dbReference type="NCBI Taxonomy" id="185202"/>
    <lineage>
        <taxon>Eukaryota</taxon>
        <taxon>Viridiplantae</taxon>
        <taxon>Streptophyta</taxon>
        <taxon>Embryophyta</taxon>
        <taxon>Tracheophyta</taxon>
        <taxon>Spermatophyta</taxon>
        <taxon>Magnoliopsida</taxon>
        <taxon>eudicotyledons</taxon>
        <taxon>Gunneridae</taxon>
        <taxon>Pentapetalae</taxon>
        <taxon>asterids</taxon>
        <taxon>campanulids</taxon>
        <taxon>Asterales</taxon>
        <taxon>Asteraceae</taxon>
        <taxon>Asteroideae</taxon>
        <taxon>Heliantheae alliance</taxon>
        <taxon>Millerieae</taxon>
        <taxon>Smallanthus</taxon>
    </lineage>
</organism>